<evidence type="ECO:0000313" key="2">
    <source>
        <dbReference type="Proteomes" id="UP001064048"/>
    </source>
</evidence>
<dbReference type="Proteomes" id="UP001064048">
    <property type="component" value="Chromosome Z"/>
</dbReference>
<organism evidence="1 2">
    <name type="scientific">Choristoneura fumiferana</name>
    <name type="common">Spruce budworm moth</name>
    <name type="synonym">Archips fumiferana</name>
    <dbReference type="NCBI Taxonomy" id="7141"/>
    <lineage>
        <taxon>Eukaryota</taxon>
        <taxon>Metazoa</taxon>
        <taxon>Ecdysozoa</taxon>
        <taxon>Arthropoda</taxon>
        <taxon>Hexapoda</taxon>
        <taxon>Insecta</taxon>
        <taxon>Pterygota</taxon>
        <taxon>Neoptera</taxon>
        <taxon>Endopterygota</taxon>
        <taxon>Lepidoptera</taxon>
        <taxon>Glossata</taxon>
        <taxon>Ditrysia</taxon>
        <taxon>Tortricoidea</taxon>
        <taxon>Tortricidae</taxon>
        <taxon>Tortricinae</taxon>
        <taxon>Choristoneura</taxon>
    </lineage>
</organism>
<comment type="caution">
    <text evidence="1">The sequence shown here is derived from an EMBL/GenBank/DDBJ whole genome shotgun (WGS) entry which is preliminary data.</text>
</comment>
<reference evidence="1 2" key="1">
    <citation type="journal article" date="2022" name="Genome Biol. Evol.">
        <title>The Spruce Budworm Genome: Reconstructing the Evolutionary History of Antifreeze Proteins.</title>
        <authorList>
            <person name="Beliveau C."/>
            <person name="Gagne P."/>
            <person name="Picq S."/>
            <person name="Vernygora O."/>
            <person name="Keeling C.I."/>
            <person name="Pinkney K."/>
            <person name="Doucet D."/>
            <person name="Wen F."/>
            <person name="Johnston J.S."/>
            <person name="Maaroufi H."/>
            <person name="Boyle B."/>
            <person name="Laroche J."/>
            <person name="Dewar K."/>
            <person name="Juretic N."/>
            <person name="Blackburn G."/>
            <person name="Nisole A."/>
            <person name="Brunet B."/>
            <person name="Brandao M."/>
            <person name="Lumley L."/>
            <person name="Duan J."/>
            <person name="Quan G."/>
            <person name="Lucarotti C.J."/>
            <person name="Roe A.D."/>
            <person name="Sperling F.A.H."/>
            <person name="Levesque R.C."/>
            <person name="Cusson M."/>
        </authorList>
    </citation>
    <scope>NUCLEOTIDE SEQUENCE [LARGE SCALE GENOMIC DNA]</scope>
    <source>
        <strain evidence="1">Glfc:IPQL:Cfum</strain>
    </source>
</reference>
<keyword evidence="2" id="KW-1185">Reference proteome</keyword>
<accession>A0ACC0K2T3</accession>
<evidence type="ECO:0000313" key="1">
    <source>
        <dbReference type="EMBL" id="KAI8430490.1"/>
    </source>
</evidence>
<sequence length="302" mass="34814">MRRSRGDRQPQLLKKMCKPWVPHKLNNLQKERRVDWCKFMINKFDAGEKKTVYDILTGDETWLYNYDPETKQQSTTGHIATVVLEDQRTVNSEWYVTVCAPQVLSAWFDKRPKSGTQHLLWHHDNADPHTSARTLDYCSSKNVTIRPQPPYSPDLAPCDFYLFPKIKEKLKGRAAASCYPLTLGTFIDFPLPRYPLKEREFHAPSFGDFGALNNGFQASGEGDMVEMSPGRSADCTPTSHGTFQLYEHTPARNTDTSPNCHKIVPVAIHCEVTIQTSYTRLIEHRSVMLLERFYWNNVNWAE</sequence>
<proteinExistence type="predicted"/>
<gene>
    <name evidence="1" type="ORF">MSG28_000750</name>
</gene>
<name>A0ACC0K2T3_CHOFU</name>
<dbReference type="EMBL" id="CM046131">
    <property type="protein sequence ID" value="KAI8430490.1"/>
    <property type="molecule type" value="Genomic_DNA"/>
</dbReference>
<protein>
    <submittedName>
        <fullName evidence="1">Uncharacterized protein</fullName>
    </submittedName>
</protein>